<evidence type="ECO:0000313" key="2">
    <source>
        <dbReference type="Proteomes" id="UP000295345"/>
    </source>
</evidence>
<keyword evidence="2" id="KW-1185">Reference proteome</keyword>
<evidence type="ECO:0000313" key="1">
    <source>
        <dbReference type="EMBL" id="TDC66424.1"/>
    </source>
</evidence>
<reference evidence="1 2" key="1">
    <citation type="submission" date="2019-03" db="EMBL/GenBank/DDBJ databases">
        <title>Draft genome sequences of novel Actinobacteria.</title>
        <authorList>
            <person name="Sahin N."/>
            <person name="Ay H."/>
            <person name="Saygin H."/>
        </authorList>
    </citation>
    <scope>NUCLEOTIDE SEQUENCE [LARGE SCALE GENOMIC DNA]</scope>
    <source>
        <strain evidence="1 2">DSM 41900</strain>
    </source>
</reference>
<dbReference type="EMBL" id="SMKI01000451">
    <property type="protein sequence ID" value="TDC66424.1"/>
    <property type="molecule type" value="Genomic_DNA"/>
</dbReference>
<comment type="caution">
    <text evidence="1">The sequence shown here is derived from an EMBL/GenBank/DDBJ whole genome shotgun (WGS) entry which is preliminary data.</text>
</comment>
<protein>
    <submittedName>
        <fullName evidence="1">Uncharacterized protein</fullName>
    </submittedName>
</protein>
<name>A0A4R4SUI0_9ACTN</name>
<proteinExistence type="predicted"/>
<dbReference type="PANTHER" id="PTHR38657">
    <property type="entry name" value="SLR1343 PROTEIN"/>
    <property type="match status" value="1"/>
</dbReference>
<dbReference type="AlphaFoldDB" id="A0A4R4SUI0"/>
<dbReference type="Gene3D" id="1.10.579.10">
    <property type="entry name" value="DNA Cyclobutane Dipyrimidine Photolyase, subunit A, domain 3"/>
    <property type="match status" value="1"/>
</dbReference>
<dbReference type="PANTHER" id="PTHR38657:SF1">
    <property type="entry name" value="SLR1343 PROTEIN"/>
    <property type="match status" value="1"/>
</dbReference>
<dbReference type="InterPro" id="IPR052551">
    <property type="entry name" value="UV-DNA_repair_photolyase"/>
</dbReference>
<gene>
    <name evidence="1" type="ORF">E1283_29750</name>
</gene>
<feature type="non-terminal residue" evidence="1">
    <location>
        <position position="90"/>
    </location>
</feature>
<dbReference type="Proteomes" id="UP000295345">
    <property type="component" value="Unassembled WGS sequence"/>
</dbReference>
<organism evidence="1 2">
    <name type="scientific">Streptomyces hainanensis</name>
    <dbReference type="NCBI Taxonomy" id="402648"/>
    <lineage>
        <taxon>Bacteria</taxon>
        <taxon>Bacillati</taxon>
        <taxon>Actinomycetota</taxon>
        <taxon>Actinomycetes</taxon>
        <taxon>Kitasatosporales</taxon>
        <taxon>Streptomycetaceae</taxon>
        <taxon>Streptomyces</taxon>
    </lineage>
</organism>
<accession>A0A4R4SUI0</accession>
<sequence length="90" mass="9958">MQRLPAAPQELREPGPIDHHAFPFLDAPSFLPPPRPRIHGSPIPPWDPADAVTANCLATVLAQVRDTGWTHHIPRLMVLGSHALQRGWDP</sequence>